<dbReference type="EMBL" id="CP043026">
    <property type="protein sequence ID" value="QEH61307.1"/>
    <property type="molecule type" value="Genomic_DNA"/>
</dbReference>
<accession>A0A5B9Y4X9</accession>
<dbReference type="PANTHER" id="PTHR43031:SF1">
    <property type="entry name" value="PYRIDINE NUCLEOTIDE-DISULPHIDE OXIDOREDUCTASE"/>
    <property type="match status" value="1"/>
</dbReference>
<protein>
    <recommendedName>
        <fullName evidence="1">Rhodanese domain-containing protein</fullName>
    </recommendedName>
</protein>
<dbReference type="InterPro" id="IPR036873">
    <property type="entry name" value="Rhodanese-like_dom_sf"/>
</dbReference>
<keyword evidence="3" id="KW-1185">Reference proteome</keyword>
<dbReference type="Proteomes" id="UP000323144">
    <property type="component" value="Chromosome"/>
</dbReference>
<dbReference type="AlphaFoldDB" id="A0A5B9Y4X9"/>
<evidence type="ECO:0000313" key="3">
    <source>
        <dbReference type="Proteomes" id="UP000323144"/>
    </source>
</evidence>
<reference evidence="2 3" key="1">
    <citation type="submission" date="2019-08" db="EMBL/GenBank/DDBJ databases">
        <title>Complete genome sequence of Spiroplasma chinense CCH (DSM 19755).</title>
        <authorList>
            <person name="Shen H.-Y."/>
            <person name="Lin Y.-C."/>
            <person name="Chou L."/>
            <person name="Kuo C.-H."/>
        </authorList>
    </citation>
    <scope>NUCLEOTIDE SEQUENCE [LARGE SCALE GENOMIC DNA]</scope>
    <source>
        <strain evidence="2 3">CCH</strain>
    </source>
</reference>
<dbReference type="PROSITE" id="PS50206">
    <property type="entry name" value="RHODANESE_3"/>
    <property type="match status" value="1"/>
</dbReference>
<proteinExistence type="predicted"/>
<feature type="domain" description="Rhodanese" evidence="1">
    <location>
        <begin position="37"/>
        <end position="124"/>
    </location>
</feature>
<evidence type="ECO:0000313" key="2">
    <source>
        <dbReference type="EMBL" id="QEH61307.1"/>
    </source>
</evidence>
<dbReference type="InterPro" id="IPR001763">
    <property type="entry name" value="Rhodanese-like_dom"/>
</dbReference>
<organism evidence="2 3">
    <name type="scientific">Spiroplasma chinense</name>
    <dbReference type="NCBI Taxonomy" id="216932"/>
    <lineage>
        <taxon>Bacteria</taxon>
        <taxon>Bacillati</taxon>
        <taxon>Mycoplasmatota</taxon>
        <taxon>Mollicutes</taxon>
        <taxon>Entomoplasmatales</taxon>
        <taxon>Spiroplasmataceae</taxon>
        <taxon>Spiroplasma</taxon>
    </lineage>
</organism>
<sequence>MQWLEYVFKLIDTLFKSNSFKKRFKTKSERKLFKILKSNKWQVIDLRNKLSYEEHHIEGTINIPHTSFSFNYYRKMDKKKKTLILNQNYRSNLDIYRTLKRKGFKTYLLYANYPALMEKPEVDRISKVVIY</sequence>
<gene>
    <name evidence="2" type="ORF">SCHIN_v1c01090</name>
</gene>
<evidence type="ECO:0000259" key="1">
    <source>
        <dbReference type="PROSITE" id="PS50206"/>
    </source>
</evidence>
<name>A0A5B9Y4X9_9MOLU</name>
<dbReference type="CDD" id="cd00158">
    <property type="entry name" value="RHOD"/>
    <property type="match status" value="1"/>
</dbReference>
<dbReference type="Pfam" id="PF00581">
    <property type="entry name" value="Rhodanese"/>
    <property type="match status" value="1"/>
</dbReference>
<dbReference type="InterPro" id="IPR050229">
    <property type="entry name" value="GlpE_sulfurtransferase"/>
</dbReference>
<dbReference type="SUPFAM" id="SSF52821">
    <property type="entry name" value="Rhodanese/Cell cycle control phosphatase"/>
    <property type="match status" value="1"/>
</dbReference>
<dbReference type="Gene3D" id="3.40.250.10">
    <property type="entry name" value="Rhodanese-like domain"/>
    <property type="match status" value="1"/>
</dbReference>
<dbReference type="SMART" id="SM00450">
    <property type="entry name" value="RHOD"/>
    <property type="match status" value="1"/>
</dbReference>
<dbReference type="RefSeq" id="WP_166507702.1">
    <property type="nucleotide sequence ID" value="NZ_CP043026.1"/>
</dbReference>
<dbReference type="KEGG" id="schi:SCHIN_v1c01090"/>
<dbReference type="PANTHER" id="PTHR43031">
    <property type="entry name" value="FAD-DEPENDENT OXIDOREDUCTASE"/>
    <property type="match status" value="1"/>
</dbReference>